<proteinExistence type="predicted"/>
<evidence type="ECO:0000313" key="1">
    <source>
        <dbReference type="EMBL" id="GIX61669.1"/>
    </source>
</evidence>
<name>A0AAV4LPD2_BABCB</name>
<keyword evidence="2" id="KW-1185">Reference proteome</keyword>
<dbReference type="Proteomes" id="UP001497744">
    <property type="component" value="Unassembled WGS sequence"/>
</dbReference>
<evidence type="ECO:0000313" key="2">
    <source>
        <dbReference type="Proteomes" id="UP001497744"/>
    </source>
</evidence>
<dbReference type="AlphaFoldDB" id="A0AAV4LPD2"/>
<reference evidence="1 2" key="1">
    <citation type="submission" date="2021-06" db="EMBL/GenBank/DDBJ databases">
        <title>Genome sequence of Babesia caballi.</title>
        <authorList>
            <person name="Yamagishi J."/>
            <person name="Kidaka T."/>
            <person name="Ochi A."/>
        </authorList>
    </citation>
    <scope>NUCLEOTIDE SEQUENCE [LARGE SCALE GENOMIC DNA]</scope>
    <source>
        <strain evidence="1">USDA-D6B2</strain>
    </source>
</reference>
<sequence>MTKLSETQEQVERLKKLVEKFLACDDDELLSHYEEYQEFKALLSGLLPTVAKYRIQLGATDAQKVIFGPKTRQIVEQVVRHYDKVYEIDEEQLAERFVEVEQVNAILAKQTAESLSKEEHGISILEETKEDLRRIELAKELRKKDSNTIQANLSNICDEDIATADAFGCVLQVYKNYPAESLEDILVRLHSEGPDAFLQVLGGVVNLITQISKRPDELSLRLLRVNNEQLYEDIIRHRWAVALLKYARFKIKHSDEIKETLAQLGSGELSDEYFLYLHEPDMFGDYGAWKAWIDFIGETSSILEKFVHHYKSLMRLSKPVDSTIVMEALSQARSALVKAP</sequence>
<dbReference type="EMBL" id="BPLF01000001">
    <property type="protein sequence ID" value="GIX61669.1"/>
    <property type="molecule type" value="Genomic_DNA"/>
</dbReference>
<dbReference type="SUPFAM" id="SSF143503">
    <property type="entry name" value="PUG domain-like"/>
    <property type="match status" value="1"/>
</dbReference>
<dbReference type="GeneID" id="94193152"/>
<comment type="caution">
    <text evidence="1">The sequence shown here is derived from an EMBL/GenBank/DDBJ whole genome shotgun (WGS) entry which is preliminary data.</text>
</comment>
<dbReference type="RefSeq" id="XP_067713740.1">
    <property type="nucleotide sequence ID" value="XM_067857639.1"/>
</dbReference>
<dbReference type="InterPro" id="IPR036339">
    <property type="entry name" value="PUB-like_dom_sf"/>
</dbReference>
<protein>
    <submittedName>
        <fullName evidence="1">RPC10 subunit of RNA polymerases I, II, and III, putative</fullName>
    </submittedName>
</protein>
<organism evidence="1 2">
    <name type="scientific">Babesia caballi</name>
    <dbReference type="NCBI Taxonomy" id="5871"/>
    <lineage>
        <taxon>Eukaryota</taxon>
        <taxon>Sar</taxon>
        <taxon>Alveolata</taxon>
        <taxon>Apicomplexa</taxon>
        <taxon>Aconoidasida</taxon>
        <taxon>Piroplasmida</taxon>
        <taxon>Babesiidae</taxon>
        <taxon>Babesia</taxon>
    </lineage>
</organism>
<accession>A0AAV4LPD2</accession>
<gene>
    <name evidence="1" type="ORF">BcabD6B2_11040</name>
</gene>